<protein>
    <submittedName>
        <fullName evidence="2">Uncharacterized protein</fullName>
    </submittedName>
</protein>
<feature type="compositionally biased region" description="Basic and acidic residues" evidence="1">
    <location>
        <begin position="148"/>
        <end position="163"/>
    </location>
</feature>
<organism evidence="2 3">
    <name type="scientific">Eumeta variegata</name>
    <name type="common">Bagworm moth</name>
    <name type="synonym">Eumeta japonica</name>
    <dbReference type="NCBI Taxonomy" id="151549"/>
    <lineage>
        <taxon>Eukaryota</taxon>
        <taxon>Metazoa</taxon>
        <taxon>Ecdysozoa</taxon>
        <taxon>Arthropoda</taxon>
        <taxon>Hexapoda</taxon>
        <taxon>Insecta</taxon>
        <taxon>Pterygota</taxon>
        <taxon>Neoptera</taxon>
        <taxon>Endopterygota</taxon>
        <taxon>Lepidoptera</taxon>
        <taxon>Glossata</taxon>
        <taxon>Ditrysia</taxon>
        <taxon>Tineoidea</taxon>
        <taxon>Psychidae</taxon>
        <taxon>Oiketicinae</taxon>
        <taxon>Eumeta</taxon>
    </lineage>
</organism>
<evidence type="ECO:0000256" key="1">
    <source>
        <dbReference type="SAM" id="MobiDB-lite"/>
    </source>
</evidence>
<dbReference type="AlphaFoldDB" id="A0A4C1VZN5"/>
<comment type="caution">
    <text evidence="2">The sequence shown here is derived from an EMBL/GenBank/DDBJ whole genome shotgun (WGS) entry which is preliminary data.</text>
</comment>
<dbReference type="OrthoDB" id="10050074at2759"/>
<reference evidence="2 3" key="1">
    <citation type="journal article" date="2019" name="Commun. Biol.">
        <title>The bagworm genome reveals a unique fibroin gene that provides high tensile strength.</title>
        <authorList>
            <person name="Kono N."/>
            <person name="Nakamura H."/>
            <person name="Ohtoshi R."/>
            <person name="Tomita M."/>
            <person name="Numata K."/>
            <person name="Arakawa K."/>
        </authorList>
    </citation>
    <scope>NUCLEOTIDE SEQUENCE [LARGE SCALE GENOMIC DNA]</scope>
</reference>
<sequence length="180" mass="20276">MKDTSERFFDIASTHPNPLLVSAVSYKTQPSYHFCRRPRNILSDPSDDLTVEVEKLLELNKIAKDYEEEDLYYYQERRFSALTGFGGTRPAIQSTSSSLPWPGEGTHFRGKKEHESNQRVGGHHRPLDTSSPRGINSALPAFRVETGSYERRASATPPARDEFTQFTLNSRELPGNTAVG</sequence>
<gene>
    <name evidence="2" type="ORF">EVAR_81484_1</name>
</gene>
<keyword evidence="3" id="KW-1185">Reference proteome</keyword>
<name>A0A4C1VZN5_EUMVA</name>
<accession>A0A4C1VZN5</accession>
<feature type="region of interest" description="Disordered" evidence="1">
    <location>
        <begin position="148"/>
        <end position="180"/>
    </location>
</feature>
<evidence type="ECO:0000313" key="2">
    <source>
        <dbReference type="EMBL" id="GBP44716.1"/>
    </source>
</evidence>
<proteinExistence type="predicted"/>
<feature type="region of interest" description="Disordered" evidence="1">
    <location>
        <begin position="91"/>
        <end position="135"/>
    </location>
</feature>
<dbReference type="Proteomes" id="UP000299102">
    <property type="component" value="Unassembled WGS sequence"/>
</dbReference>
<evidence type="ECO:0000313" key="3">
    <source>
        <dbReference type="Proteomes" id="UP000299102"/>
    </source>
</evidence>
<dbReference type="EMBL" id="BGZK01000457">
    <property type="protein sequence ID" value="GBP44716.1"/>
    <property type="molecule type" value="Genomic_DNA"/>
</dbReference>